<dbReference type="Pfam" id="PF04230">
    <property type="entry name" value="PS_pyruv_trans"/>
    <property type="match status" value="1"/>
</dbReference>
<dbReference type="InterPro" id="IPR007345">
    <property type="entry name" value="Polysacch_pyruvyl_Trfase"/>
</dbReference>
<reference evidence="2 3" key="1">
    <citation type="journal article" date="2013" name="ISME J.">
        <title>Comparative genomics of pathogenic lineages of Vibrio nigripulchritudo identifies virulence-associated traits.</title>
        <authorList>
            <person name="Goudenege D."/>
            <person name="Labreuche Y."/>
            <person name="Krin E."/>
            <person name="Ansquer D."/>
            <person name="Mangenot S."/>
            <person name="Calteau A."/>
            <person name="Medigue C."/>
            <person name="Mazel D."/>
            <person name="Polz M.F."/>
            <person name="Le Roux F."/>
        </authorList>
    </citation>
    <scope>NUCLEOTIDE SEQUENCE [LARGE SCALE GENOMIC DNA]</scope>
    <source>
        <strain evidence="2 3">SOn1</strain>
    </source>
</reference>
<dbReference type="EMBL" id="CAOF01000119">
    <property type="protein sequence ID" value="CCO47289.1"/>
    <property type="molecule type" value="Genomic_DNA"/>
</dbReference>
<dbReference type="Proteomes" id="UP000018211">
    <property type="component" value="Unassembled WGS sequence"/>
</dbReference>
<dbReference type="GO" id="GO:0016740">
    <property type="term" value="F:transferase activity"/>
    <property type="evidence" value="ECO:0007669"/>
    <property type="project" value="UniProtKB-KW"/>
</dbReference>
<name>A0AAV2VRK6_9VIBR</name>
<gene>
    <name evidence="2" type="ORF">VIBNISOn1_290008</name>
</gene>
<evidence type="ECO:0000313" key="3">
    <source>
        <dbReference type="Proteomes" id="UP000018211"/>
    </source>
</evidence>
<accession>A0AAV2VRK6</accession>
<proteinExistence type="predicted"/>
<feature type="domain" description="Polysaccharide pyruvyl transferase" evidence="1">
    <location>
        <begin position="45"/>
        <end position="287"/>
    </location>
</feature>
<sequence length="326" mass="37868">MENLAPVIPFNEQILDSLKQTLLDNFRPHLENKDAIFIDYPVHLNVGDLLIAEGTEALFRALNVNIAARISERNQERLFYRDISEDTVLVLHGGGNFGDLYPHHQSLRERVIEAFPNNKVLIMPQSVHYQDPSQLTQKVPLFQSHNNLYMFVRDEHSFDVMSEAFDEAHLKLLPDMAFAMSDRWKGIARTSEGTLSLRRRDIEATDTGEDGDRFDWDDLFKPFDERCYNIARRLARYENKLHLNLGLDAFWKWYSNHLIKRAVERFTSYSVVDTDRLHGMILSLLVGNDVVMRDNSYGKLRRYATCWLGLKLDETFAEDAKKAANE</sequence>
<keyword evidence="2" id="KW-0808">Transferase</keyword>
<evidence type="ECO:0000313" key="2">
    <source>
        <dbReference type="EMBL" id="CCO47289.1"/>
    </source>
</evidence>
<protein>
    <submittedName>
        <fullName evidence="2">Polysaccharide pyruvyl transferase</fullName>
    </submittedName>
</protein>
<organism evidence="2 3">
    <name type="scientific">Vibrio nigripulchritudo SOn1</name>
    <dbReference type="NCBI Taxonomy" id="1238450"/>
    <lineage>
        <taxon>Bacteria</taxon>
        <taxon>Pseudomonadati</taxon>
        <taxon>Pseudomonadota</taxon>
        <taxon>Gammaproteobacteria</taxon>
        <taxon>Vibrionales</taxon>
        <taxon>Vibrionaceae</taxon>
        <taxon>Vibrio</taxon>
    </lineage>
</organism>
<comment type="caution">
    <text evidence="2">The sequence shown here is derived from an EMBL/GenBank/DDBJ whole genome shotgun (WGS) entry which is preliminary data.</text>
</comment>
<dbReference type="AlphaFoldDB" id="A0AAV2VRK6"/>
<evidence type="ECO:0000259" key="1">
    <source>
        <dbReference type="Pfam" id="PF04230"/>
    </source>
</evidence>
<dbReference type="RefSeq" id="WP_022603237.1">
    <property type="nucleotide sequence ID" value="NZ_LK391965.1"/>
</dbReference>